<name>A0ABV0PMQ1_9TELE</name>
<gene>
    <name evidence="1" type="ORF">GOODEAATRI_011477</name>
</gene>
<keyword evidence="2" id="KW-1185">Reference proteome</keyword>
<evidence type="ECO:0000313" key="2">
    <source>
        <dbReference type="Proteomes" id="UP001476798"/>
    </source>
</evidence>
<sequence>SNGRQKVVNTRVSVSPIILKQITSRSTFRLISYQLYFYNVDYILLRKVSITREVSFPSNNRSEGSAGSDT</sequence>
<comment type="caution">
    <text evidence="1">The sequence shown here is derived from an EMBL/GenBank/DDBJ whole genome shotgun (WGS) entry which is preliminary data.</text>
</comment>
<protein>
    <submittedName>
        <fullName evidence="1">Uncharacterized protein</fullName>
    </submittedName>
</protein>
<evidence type="ECO:0000313" key="1">
    <source>
        <dbReference type="EMBL" id="MEQ2184765.1"/>
    </source>
</evidence>
<dbReference type="Proteomes" id="UP001476798">
    <property type="component" value="Unassembled WGS sequence"/>
</dbReference>
<organism evidence="1 2">
    <name type="scientific">Goodea atripinnis</name>
    <dbReference type="NCBI Taxonomy" id="208336"/>
    <lineage>
        <taxon>Eukaryota</taxon>
        <taxon>Metazoa</taxon>
        <taxon>Chordata</taxon>
        <taxon>Craniata</taxon>
        <taxon>Vertebrata</taxon>
        <taxon>Euteleostomi</taxon>
        <taxon>Actinopterygii</taxon>
        <taxon>Neopterygii</taxon>
        <taxon>Teleostei</taxon>
        <taxon>Neoteleostei</taxon>
        <taxon>Acanthomorphata</taxon>
        <taxon>Ovalentaria</taxon>
        <taxon>Atherinomorphae</taxon>
        <taxon>Cyprinodontiformes</taxon>
        <taxon>Goodeidae</taxon>
        <taxon>Goodea</taxon>
    </lineage>
</organism>
<reference evidence="1 2" key="1">
    <citation type="submission" date="2021-06" db="EMBL/GenBank/DDBJ databases">
        <authorList>
            <person name="Palmer J.M."/>
        </authorList>
    </citation>
    <scope>NUCLEOTIDE SEQUENCE [LARGE SCALE GENOMIC DNA]</scope>
    <source>
        <strain evidence="1 2">GA_2019</strain>
        <tissue evidence="1">Muscle</tissue>
    </source>
</reference>
<proteinExistence type="predicted"/>
<dbReference type="EMBL" id="JAHRIO010080668">
    <property type="protein sequence ID" value="MEQ2184765.1"/>
    <property type="molecule type" value="Genomic_DNA"/>
</dbReference>
<feature type="non-terminal residue" evidence="1">
    <location>
        <position position="1"/>
    </location>
</feature>
<accession>A0ABV0PMQ1</accession>